<evidence type="ECO:0000256" key="4">
    <source>
        <dbReference type="PIRSR" id="PIRSR602401-1"/>
    </source>
</evidence>
<evidence type="ECO:0000313" key="6">
    <source>
        <dbReference type="EMBL" id="GMN66761.1"/>
    </source>
</evidence>
<proteinExistence type="inferred from homology"/>
<dbReference type="EMBL" id="BTGU01000361">
    <property type="protein sequence ID" value="GMN66761.1"/>
    <property type="molecule type" value="Genomic_DNA"/>
</dbReference>
<dbReference type="GO" id="GO:0016705">
    <property type="term" value="F:oxidoreductase activity, acting on paired donors, with incorporation or reduction of molecular oxygen"/>
    <property type="evidence" value="ECO:0007669"/>
    <property type="project" value="InterPro"/>
</dbReference>
<evidence type="ECO:0000256" key="5">
    <source>
        <dbReference type="RuleBase" id="RU000461"/>
    </source>
</evidence>
<keyword evidence="7" id="KW-1185">Reference proteome</keyword>
<dbReference type="CDD" id="cd11072">
    <property type="entry name" value="CYP71-like"/>
    <property type="match status" value="1"/>
</dbReference>
<gene>
    <name evidence="6" type="ORF">TIFTF001_035826</name>
</gene>
<keyword evidence="4 5" id="KW-0349">Heme</keyword>
<dbReference type="Proteomes" id="UP001187192">
    <property type="component" value="Unassembled WGS sequence"/>
</dbReference>
<dbReference type="InterPro" id="IPR036396">
    <property type="entry name" value="Cyt_P450_sf"/>
</dbReference>
<dbReference type="GO" id="GO:0004497">
    <property type="term" value="F:monooxygenase activity"/>
    <property type="evidence" value="ECO:0007669"/>
    <property type="project" value="UniProtKB-KW"/>
</dbReference>
<evidence type="ECO:0000256" key="1">
    <source>
        <dbReference type="ARBA" id="ARBA00010617"/>
    </source>
</evidence>
<evidence type="ECO:0000313" key="7">
    <source>
        <dbReference type="Proteomes" id="UP001187192"/>
    </source>
</evidence>
<organism evidence="6 7">
    <name type="scientific">Ficus carica</name>
    <name type="common">Common fig</name>
    <dbReference type="NCBI Taxonomy" id="3494"/>
    <lineage>
        <taxon>Eukaryota</taxon>
        <taxon>Viridiplantae</taxon>
        <taxon>Streptophyta</taxon>
        <taxon>Embryophyta</taxon>
        <taxon>Tracheophyta</taxon>
        <taxon>Spermatophyta</taxon>
        <taxon>Magnoliopsida</taxon>
        <taxon>eudicotyledons</taxon>
        <taxon>Gunneridae</taxon>
        <taxon>Pentapetalae</taxon>
        <taxon>rosids</taxon>
        <taxon>fabids</taxon>
        <taxon>Rosales</taxon>
        <taxon>Moraceae</taxon>
        <taxon>Ficeae</taxon>
        <taxon>Ficus</taxon>
    </lineage>
</organism>
<feature type="binding site" description="axial binding residue" evidence="4">
    <location>
        <position position="457"/>
    </location>
    <ligand>
        <name>heme</name>
        <dbReference type="ChEBI" id="CHEBI:30413"/>
    </ligand>
    <ligandPart>
        <name>Fe</name>
        <dbReference type="ChEBI" id="CHEBI:18248"/>
    </ligandPart>
</feature>
<keyword evidence="2 4" id="KW-0479">Metal-binding</keyword>
<name>A0AA88E368_FICCA</name>
<evidence type="ECO:0008006" key="8">
    <source>
        <dbReference type="Google" id="ProtNLM"/>
    </source>
</evidence>
<dbReference type="SUPFAM" id="SSF48264">
    <property type="entry name" value="Cytochrome P450"/>
    <property type="match status" value="1"/>
</dbReference>
<dbReference type="InterPro" id="IPR001128">
    <property type="entry name" value="Cyt_P450"/>
</dbReference>
<accession>A0AA88E368</accession>
<keyword evidence="3 4" id="KW-0408">Iron</keyword>
<comment type="similarity">
    <text evidence="1 5">Belongs to the cytochrome P450 family.</text>
</comment>
<dbReference type="InterPro" id="IPR017972">
    <property type="entry name" value="Cyt_P450_CS"/>
</dbReference>
<dbReference type="Gene3D" id="1.10.630.10">
    <property type="entry name" value="Cytochrome P450"/>
    <property type="match status" value="1"/>
</dbReference>
<sequence length="530" mass="60080">MELPALQLLKALWQEPFLIFLFLLSLLLLFTLTRSPSKLNLPPSPPRLPLIGNLHQLGTHPHRSFRALSEKYGPLMLLNLGQVPTLVISSADLVKEIIKNHDITFSNRPKTTAANILLYGSQDVGFAPYGEYWRQTRKICVLELLSLKRVQQFQSVREEVTIALIERIHQASQTGNKDSSINLSGMLIAASNNILSRSALGRNIVDEGGRSRFGELSRKLMVYMTAFHVGDFFPSLRWVDNLTGRIGRLKLLFRELDSFFDEVVQEHKTWLEGGGDQIGSSSVKDFVDILLGVQKNDMLNFELTQDNMKAILLDMFVGGSDTTSTALEWIMAELMRHPEVMKKAQEEVRRVVGNRPKIDMNDVNQMDYLKCVIKETLRLHPPLPLQVPRETTANVDVGGYLIPEKTRVFINSWAIQRDPNVWDKPEEFLPERFEGSAIDFKGQDFPFVPFGSGRRGCPGLAFGVASTEYVTANLLYWFDWKLPGHEDNIKLAKDLDMSEVYGLTVHRKTPLNLVPIPYSPYDKGWSCIPI</sequence>
<dbReference type="GO" id="GO:0020037">
    <property type="term" value="F:heme binding"/>
    <property type="evidence" value="ECO:0007669"/>
    <property type="project" value="InterPro"/>
</dbReference>
<reference evidence="6" key="1">
    <citation type="submission" date="2023-07" db="EMBL/GenBank/DDBJ databases">
        <title>draft genome sequence of fig (Ficus carica).</title>
        <authorList>
            <person name="Takahashi T."/>
            <person name="Nishimura K."/>
        </authorList>
    </citation>
    <scope>NUCLEOTIDE SEQUENCE</scope>
</reference>
<dbReference type="AlphaFoldDB" id="A0AA88E368"/>
<dbReference type="Pfam" id="PF00067">
    <property type="entry name" value="p450"/>
    <property type="match status" value="1"/>
</dbReference>
<dbReference type="GO" id="GO:0005506">
    <property type="term" value="F:iron ion binding"/>
    <property type="evidence" value="ECO:0007669"/>
    <property type="project" value="InterPro"/>
</dbReference>
<evidence type="ECO:0000256" key="3">
    <source>
        <dbReference type="ARBA" id="ARBA00023004"/>
    </source>
</evidence>
<dbReference type="FunFam" id="1.10.630.10:FF:000011">
    <property type="entry name" value="Cytochrome P450 83B1"/>
    <property type="match status" value="1"/>
</dbReference>
<dbReference type="PANTHER" id="PTHR47955">
    <property type="entry name" value="CYTOCHROME P450 FAMILY 71 PROTEIN"/>
    <property type="match status" value="1"/>
</dbReference>
<evidence type="ECO:0000256" key="2">
    <source>
        <dbReference type="ARBA" id="ARBA00022723"/>
    </source>
</evidence>
<protein>
    <recommendedName>
        <fullName evidence="8">Cytochrome P450</fullName>
    </recommendedName>
</protein>
<keyword evidence="5" id="KW-0560">Oxidoreductase</keyword>
<comment type="caution">
    <text evidence="6">The sequence shown here is derived from an EMBL/GenBank/DDBJ whole genome shotgun (WGS) entry which is preliminary data.</text>
</comment>
<dbReference type="InterPro" id="IPR002401">
    <property type="entry name" value="Cyt_P450_E_grp-I"/>
</dbReference>
<dbReference type="PANTHER" id="PTHR47955:SF15">
    <property type="entry name" value="CYTOCHROME P450 71A2-LIKE"/>
    <property type="match status" value="1"/>
</dbReference>
<keyword evidence="5" id="KW-0503">Monooxygenase</keyword>
<dbReference type="PRINTS" id="PR00385">
    <property type="entry name" value="P450"/>
</dbReference>
<comment type="cofactor">
    <cofactor evidence="4">
        <name>heme</name>
        <dbReference type="ChEBI" id="CHEBI:30413"/>
    </cofactor>
</comment>
<dbReference type="PROSITE" id="PS00086">
    <property type="entry name" value="CYTOCHROME_P450"/>
    <property type="match status" value="1"/>
</dbReference>
<dbReference type="PRINTS" id="PR00463">
    <property type="entry name" value="EP450I"/>
</dbReference>